<accession>A0ABR0PDS9</accession>
<keyword evidence="2" id="KW-1185">Reference proteome</keyword>
<protein>
    <submittedName>
        <fullName evidence="1">Uncharacterized protein</fullName>
    </submittedName>
</protein>
<sequence length="125" mass="14225">MVNDRGMDCRKTLTVKRRGGSSGLQIVKDVATRLRSGYELDAIILERNEGRLRVNRWCWILSESGFLIIHLSWETCGIKRALPEGDSGGRRRIGMDLNGRGAYHRLVYYRMLLLPSATSNECGQR</sequence>
<evidence type="ECO:0000313" key="1">
    <source>
        <dbReference type="EMBL" id="KAK5819408.1"/>
    </source>
</evidence>
<organism evidence="1 2">
    <name type="scientific">Gossypium arboreum</name>
    <name type="common">Tree cotton</name>
    <name type="synonym">Gossypium nanking</name>
    <dbReference type="NCBI Taxonomy" id="29729"/>
    <lineage>
        <taxon>Eukaryota</taxon>
        <taxon>Viridiplantae</taxon>
        <taxon>Streptophyta</taxon>
        <taxon>Embryophyta</taxon>
        <taxon>Tracheophyta</taxon>
        <taxon>Spermatophyta</taxon>
        <taxon>Magnoliopsida</taxon>
        <taxon>eudicotyledons</taxon>
        <taxon>Gunneridae</taxon>
        <taxon>Pentapetalae</taxon>
        <taxon>rosids</taxon>
        <taxon>malvids</taxon>
        <taxon>Malvales</taxon>
        <taxon>Malvaceae</taxon>
        <taxon>Malvoideae</taxon>
        <taxon>Gossypium</taxon>
    </lineage>
</organism>
<evidence type="ECO:0000313" key="2">
    <source>
        <dbReference type="Proteomes" id="UP001358586"/>
    </source>
</evidence>
<gene>
    <name evidence="1" type="ORF">PVK06_024407</name>
</gene>
<proteinExistence type="predicted"/>
<dbReference type="EMBL" id="JARKNE010000007">
    <property type="protein sequence ID" value="KAK5819408.1"/>
    <property type="molecule type" value="Genomic_DNA"/>
</dbReference>
<reference evidence="1 2" key="1">
    <citation type="submission" date="2023-03" db="EMBL/GenBank/DDBJ databases">
        <title>WGS of Gossypium arboreum.</title>
        <authorList>
            <person name="Yu D."/>
        </authorList>
    </citation>
    <scope>NUCLEOTIDE SEQUENCE [LARGE SCALE GENOMIC DNA]</scope>
    <source>
        <tissue evidence="1">Leaf</tissue>
    </source>
</reference>
<comment type="caution">
    <text evidence="1">The sequence shown here is derived from an EMBL/GenBank/DDBJ whole genome shotgun (WGS) entry which is preliminary data.</text>
</comment>
<name>A0ABR0PDS9_GOSAR</name>
<dbReference type="Proteomes" id="UP001358586">
    <property type="component" value="Chromosome 7"/>
</dbReference>